<dbReference type="InterPro" id="IPR014030">
    <property type="entry name" value="Ketoacyl_synth_N"/>
</dbReference>
<name>A0ABM9BJ85_9BACL</name>
<evidence type="ECO:0000313" key="4">
    <source>
        <dbReference type="Proteomes" id="UP000838749"/>
    </source>
</evidence>
<sequence length="346" mass="37713">MSVYINGISMLTPVGAELQELWEHLHQGDVQSPVQAVKIPPFRYGKVLRRMDRFSTMALYGAFKAVEDAAIEGYDPFDVGTVFNSIYGPLSTTLNFGQFVINGQPELASPTMFSGTVNNACLGHVCIHLGVKGPSTMLLCSNYIGYSAELIQRGKAKAVIAGGLDEYYQALFDEFIQLGYPVGEHAVTLVMANESNEHTYCEWICSLEGNLGGHPYITPLFQGERSRIESIMRGVIQKAELNFDDIDGVITATGHLDIYSTEVDAIRGLFNNQVRIINPKKRVRDALGANEGMNVGIGATILKQQKIPELLLDQGEDLGVASISVLLVNHYDVSGGFTSCVIKAVS</sequence>
<protein>
    <submittedName>
        <fullName evidence="3">3-oxoacyl-[acyl-carrier-protein] synthase 2</fullName>
        <ecNumber evidence="3">2.3.1.179</ecNumber>
    </submittedName>
</protein>
<keyword evidence="4" id="KW-1185">Reference proteome</keyword>
<keyword evidence="3" id="KW-0012">Acyltransferase</keyword>
<comment type="caution">
    <text evidence="3">The sequence shown here is derived from an EMBL/GenBank/DDBJ whole genome shotgun (WGS) entry which is preliminary data.</text>
</comment>
<dbReference type="Pfam" id="PF00109">
    <property type="entry name" value="ketoacyl-synt"/>
    <property type="match status" value="1"/>
</dbReference>
<dbReference type="Gene3D" id="3.40.47.10">
    <property type="match status" value="1"/>
</dbReference>
<feature type="domain" description="Beta-ketoacyl synthase-like N-terminal" evidence="2">
    <location>
        <begin position="48"/>
        <end position="165"/>
    </location>
</feature>
<proteinExistence type="predicted"/>
<evidence type="ECO:0000256" key="1">
    <source>
        <dbReference type="ARBA" id="ARBA00022679"/>
    </source>
</evidence>
<reference evidence="3" key="1">
    <citation type="submission" date="2021-12" db="EMBL/GenBank/DDBJ databases">
        <authorList>
            <person name="Criscuolo A."/>
        </authorList>
    </citation>
    <scope>NUCLEOTIDE SEQUENCE</scope>
    <source>
        <strain evidence="3">CIP111894</strain>
    </source>
</reference>
<gene>
    <name evidence="3" type="primary">fabF_2</name>
    <name evidence="3" type="ORF">PAECIP111894_04361</name>
</gene>
<dbReference type="RefSeq" id="WP_234539651.1">
    <property type="nucleotide sequence ID" value="NZ_CAKMAB010000030.1"/>
</dbReference>
<accession>A0ABM9BJ85</accession>
<organism evidence="3 4">
    <name type="scientific">Paenibacillus pseudetheri</name>
    <dbReference type="NCBI Taxonomy" id="2897682"/>
    <lineage>
        <taxon>Bacteria</taxon>
        <taxon>Bacillati</taxon>
        <taxon>Bacillota</taxon>
        <taxon>Bacilli</taxon>
        <taxon>Bacillales</taxon>
        <taxon>Paenibacillaceae</taxon>
        <taxon>Paenibacillus</taxon>
    </lineage>
</organism>
<dbReference type="SUPFAM" id="SSF53901">
    <property type="entry name" value="Thiolase-like"/>
    <property type="match status" value="1"/>
</dbReference>
<dbReference type="Proteomes" id="UP000838749">
    <property type="component" value="Unassembled WGS sequence"/>
</dbReference>
<keyword evidence="1 3" id="KW-0808">Transferase</keyword>
<dbReference type="EC" id="2.3.1.179" evidence="3"/>
<dbReference type="InterPro" id="IPR016039">
    <property type="entry name" value="Thiolase-like"/>
</dbReference>
<dbReference type="InterPro" id="IPR000794">
    <property type="entry name" value="Beta-ketoacyl_synthase"/>
</dbReference>
<evidence type="ECO:0000313" key="3">
    <source>
        <dbReference type="EMBL" id="CAH1058188.1"/>
    </source>
</evidence>
<dbReference type="PANTHER" id="PTHR11712">
    <property type="entry name" value="POLYKETIDE SYNTHASE-RELATED"/>
    <property type="match status" value="1"/>
</dbReference>
<dbReference type="EMBL" id="CAKMAB010000030">
    <property type="protein sequence ID" value="CAH1058188.1"/>
    <property type="molecule type" value="Genomic_DNA"/>
</dbReference>
<dbReference type="PANTHER" id="PTHR11712:SF336">
    <property type="entry name" value="3-OXOACYL-[ACYL-CARRIER-PROTEIN] SYNTHASE, MITOCHONDRIAL"/>
    <property type="match status" value="1"/>
</dbReference>
<dbReference type="GO" id="GO:0004315">
    <property type="term" value="F:3-oxoacyl-[acyl-carrier-protein] synthase activity"/>
    <property type="evidence" value="ECO:0007669"/>
    <property type="project" value="UniProtKB-EC"/>
</dbReference>
<evidence type="ECO:0000259" key="2">
    <source>
        <dbReference type="Pfam" id="PF00109"/>
    </source>
</evidence>